<reference evidence="1 2" key="1">
    <citation type="journal article" date="2013" name="Genome Announc.">
        <title>Genome Sequence of the Polycyclic Aromatic Hydrocarbon-Degrading Bacterium Strain Marinobacter nanhaiticus D15-8WT.</title>
        <authorList>
            <person name="Cui Z."/>
            <person name="Gao W."/>
            <person name="Li Q."/>
            <person name="Xu G."/>
            <person name="Zheng L."/>
        </authorList>
    </citation>
    <scope>NUCLEOTIDE SEQUENCE [LARGE SCALE GENOMIC DNA]</scope>
    <source>
        <strain evidence="1 2">D15-8W</strain>
    </source>
</reference>
<name>N6W4C2_9GAMM</name>
<dbReference type="GO" id="GO:0008768">
    <property type="term" value="F:UDP-sugar diphosphatase activity"/>
    <property type="evidence" value="ECO:0007669"/>
    <property type="project" value="TreeGrafter"/>
</dbReference>
<accession>N6W4C2</accession>
<dbReference type="PATRIC" id="fig|626887.3.peg.1309"/>
<dbReference type="SUPFAM" id="SSF56300">
    <property type="entry name" value="Metallo-dependent phosphatases"/>
    <property type="match status" value="1"/>
</dbReference>
<dbReference type="InterPro" id="IPR029052">
    <property type="entry name" value="Metallo-depent_PP-like"/>
</dbReference>
<keyword evidence="2" id="KW-1185">Reference proteome</keyword>
<proteinExistence type="predicted"/>
<dbReference type="AlphaFoldDB" id="N6W4C2"/>
<comment type="caution">
    <text evidence="1">The sequence shown here is derived from an EMBL/GenBank/DDBJ whole genome shotgun (WGS) entry which is preliminary data.</text>
</comment>
<sequence length="397" mass="41200">MDVGKATVGLMGTMAAIVLLGCGDVSAEEAPAEDASYKLQLLHFSDIDGDPGVALDNVERFSALVNAFRARDLPTLLVSSGDNVKPGPLYYAGNAPELADVLGMPANGRAGIALMNALGVDASAIGNHDLDGGPAEFAAMLVPETDASGTYPGAEFPYLSANLDMSDEPALADLATGGAQPAAQIPGRIAPSTVIEVGGERIGLVGGTAPALPNITQTGRIRVSPEMTPDKTELYDQLAAVLQPAVDRLVDQGVNKIVLLAHMQEIVVEKALAQRLAGVDVIVAGGSSTLLADREDVLRDGHLAEDEYPLVYQSPAGEPVLVVNVDGDYLYLGRLVLTFSREGIIQLDKLDPFENGIYASIPAVVGRLGATPIPKVEQLAAAIRSVMVSPAHTASLP</sequence>
<dbReference type="GO" id="GO:0009166">
    <property type="term" value="P:nucleotide catabolic process"/>
    <property type="evidence" value="ECO:0007669"/>
    <property type="project" value="InterPro"/>
</dbReference>
<evidence type="ECO:0000313" key="2">
    <source>
        <dbReference type="Proteomes" id="UP000013165"/>
    </source>
</evidence>
<dbReference type="GO" id="GO:0030288">
    <property type="term" value="C:outer membrane-bounded periplasmic space"/>
    <property type="evidence" value="ECO:0007669"/>
    <property type="project" value="TreeGrafter"/>
</dbReference>
<dbReference type="eggNOG" id="COG0737">
    <property type="taxonomic scope" value="Bacteria"/>
</dbReference>
<dbReference type="Proteomes" id="UP000013165">
    <property type="component" value="Unassembled WGS sequence"/>
</dbReference>
<dbReference type="GO" id="GO:0008253">
    <property type="term" value="F:5'-nucleotidase activity"/>
    <property type="evidence" value="ECO:0007669"/>
    <property type="project" value="TreeGrafter"/>
</dbReference>
<protein>
    <recommendedName>
        <fullName evidence="3">Bifunctional metallophosphatase/5'-nucleotidase</fullName>
    </recommendedName>
</protein>
<dbReference type="PROSITE" id="PS51257">
    <property type="entry name" value="PROKAR_LIPOPROTEIN"/>
    <property type="match status" value="1"/>
</dbReference>
<organism evidence="1 2">
    <name type="scientific">Marinobacter nanhaiticus D15-8W</name>
    <dbReference type="NCBI Taxonomy" id="626887"/>
    <lineage>
        <taxon>Bacteria</taxon>
        <taxon>Pseudomonadati</taxon>
        <taxon>Pseudomonadota</taxon>
        <taxon>Gammaproteobacteria</taxon>
        <taxon>Pseudomonadales</taxon>
        <taxon>Marinobacteraceae</taxon>
        <taxon>Marinobacter</taxon>
    </lineage>
</organism>
<evidence type="ECO:0000313" key="1">
    <source>
        <dbReference type="EMBL" id="ENO14999.1"/>
    </source>
</evidence>
<dbReference type="STRING" id="626887.J057_06601"/>
<dbReference type="PANTHER" id="PTHR11575">
    <property type="entry name" value="5'-NUCLEOTIDASE-RELATED"/>
    <property type="match status" value="1"/>
</dbReference>
<dbReference type="PANTHER" id="PTHR11575:SF24">
    <property type="entry name" value="5'-NUCLEOTIDASE"/>
    <property type="match status" value="1"/>
</dbReference>
<dbReference type="Gene3D" id="3.60.21.10">
    <property type="match status" value="1"/>
</dbReference>
<dbReference type="InterPro" id="IPR006179">
    <property type="entry name" value="5_nucleotidase/apyrase"/>
</dbReference>
<dbReference type="EMBL" id="APLQ01000011">
    <property type="protein sequence ID" value="ENO14999.1"/>
    <property type="molecule type" value="Genomic_DNA"/>
</dbReference>
<dbReference type="OrthoDB" id="9803927at2"/>
<gene>
    <name evidence="1" type="ORF">J057_06601</name>
</gene>
<evidence type="ECO:0008006" key="3">
    <source>
        <dbReference type="Google" id="ProtNLM"/>
    </source>
</evidence>
<dbReference type="RefSeq" id="WP_004579296.1">
    <property type="nucleotide sequence ID" value="NZ_AP028878.1"/>
</dbReference>
<dbReference type="HOGENOM" id="CLU_694089_0_0_6"/>